<evidence type="ECO:0000313" key="10">
    <source>
        <dbReference type="Proteomes" id="UP000185093"/>
    </source>
</evidence>
<evidence type="ECO:0000256" key="6">
    <source>
        <dbReference type="ARBA" id="ARBA00022989"/>
    </source>
</evidence>
<dbReference type="EMBL" id="FSQZ01000001">
    <property type="protein sequence ID" value="SIN64738.1"/>
    <property type="molecule type" value="Genomic_DNA"/>
</dbReference>
<accession>A0ABY1JBZ3</accession>
<keyword evidence="4 8" id="KW-0812">Transmembrane</keyword>
<evidence type="ECO:0000256" key="3">
    <source>
        <dbReference type="ARBA" id="ARBA00022475"/>
    </source>
</evidence>
<keyword evidence="10" id="KW-1185">Reference proteome</keyword>
<protein>
    <submittedName>
        <fullName evidence="9">Rod shape-determining protein MreD</fullName>
    </submittedName>
</protein>
<comment type="similarity">
    <text evidence="2">Belongs to the MreD family.</text>
</comment>
<organism evidence="9 10">
    <name type="scientific">Acetomicrobium flavidum</name>
    <dbReference type="NCBI Taxonomy" id="49896"/>
    <lineage>
        <taxon>Bacteria</taxon>
        <taxon>Thermotogati</taxon>
        <taxon>Synergistota</taxon>
        <taxon>Synergistia</taxon>
        <taxon>Synergistales</taxon>
        <taxon>Acetomicrobiaceae</taxon>
        <taxon>Acetomicrobium</taxon>
    </lineage>
</organism>
<dbReference type="RefSeq" id="WP_074199258.1">
    <property type="nucleotide sequence ID" value="NZ_DAONLC010000001.1"/>
</dbReference>
<keyword evidence="7 8" id="KW-0472">Membrane</keyword>
<feature type="transmembrane region" description="Helical" evidence="8">
    <location>
        <begin position="125"/>
        <end position="148"/>
    </location>
</feature>
<feature type="transmembrane region" description="Helical" evidence="8">
    <location>
        <begin position="69"/>
        <end position="87"/>
    </location>
</feature>
<evidence type="ECO:0000256" key="5">
    <source>
        <dbReference type="ARBA" id="ARBA00022960"/>
    </source>
</evidence>
<reference evidence="9 10" key="1">
    <citation type="submission" date="2016-11" db="EMBL/GenBank/DDBJ databases">
        <authorList>
            <person name="Varghese N."/>
            <person name="Submissions S."/>
        </authorList>
    </citation>
    <scope>NUCLEOTIDE SEQUENCE [LARGE SCALE GENOMIC DNA]</scope>
    <source>
        <strain evidence="9 10">DSM 20664</strain>
    </source>
</reference>
<evidence type="ECO:0000256" key="4">
    <source>
        <dbReference type="ARBA" id="ARBA00022692"/>
    </source>
</evidence>
<comment type="subcellular location">
    <subcellularLocation>
        <location evidence="1">Cell membrane</location>
        <topology evidence="1">Multi-pass membrane protein</topology>
    </subcellularLocation>
</comment>
<feature type="transmembrane region" description="Helical" evidence="8">
    <location>
        <begin position="48"/>
        <end position="63"/>
    </location>
</feature>
<keyword evidence="5" id="KW-0133">Cell shape</keyword>
<dbReference type="Pfam" id="PF04093">
    <property type="entry name" value="MreD"/>
    <property type="match status" value="1"/>
</dbReference>
<evidence type="ECO:0000256" key="7">
    <source>
        <dbReference type="ARBA" id="ARBA00023136"/>
    </source>
</evidence>
<gene>
    <name evidence="9" type="ORF">SAMN05444368_0660</name>
</gene>
<dbReference type="InterPro" id="IPR007227">
    <property type="entry name" value="Cell_shape_determining_MreD"/>
</dbReference>
<proteinExistence type="inferred from homology"/>
<feature type="transmembrane region" description="Helical" evidence="8">
    <location>
        <begin position="99"/>
        <end position="119"/>
    </location>
</feature>
<evidence type="ECO:0000256" key="8">
    <source>
        <dbReference type="SAM" id="Phobius"/>
    </source>
</evidence>
<name>A0ABY1JBZ3_9BACT</name>
<comment type="caution">
    <text evidence="9">The sequence shown here is derived from an EMBL/GenBank/DDBJ whole genome shotgun (WGS) entry which is preliminary data.</text>
</comment>
<evidence type="ECO:0000256" key="2">
    <source>
        <dbReference type="ARBA" id="ARBA00007776"/>
    </source>
</evidence>
<keyword evidence="6 8" id="KW-1133">Transmembrane helix</keyword>
<feature type="transmembrane region" description="Helical" evidence="8">
    <location>
        <begin position="20"/>
        <end position="41"/>
    </location>
</feature>
<evidence type="ECO:0000256" key="1">
    <source>
        <dbReference type="ARBA" id="ARBA00004651"/>
    </source>
</evidence>
<keyword evidence="3" id="KW-1003">Cell membrane</keyword>
<evidence type="ECO:0000313" key="9">
    <source>
        <dbReference type="EMBL" id="SIN64738.1"/>
    </source>
</evidence>
<sequence>MYPLWLIAAAWWMVQDILQVFATPVAVVPDIYILMLGMSLIEERRSNISLLIAAFVGGLLWDMRWGSPLGFTALSYVGSLVAIKALWRIISKAARTPAMAIVLVFGTHLCSSAIGLTLYEDSTSLLSVPFMVKQIGALLLCFLMRAYLLRGVTD</sequence>
<dbReference type="Proteomes" id="UP000185093">
    <property type="component" value="Unassembled WGS sequence"/>
</dbReference>